<feature type="region of interest" description="Disordered" evidence="1">
    <location>
        <begin position="56"/>
        <end position="117"/>
    </location>
</feature>
<organism evidence="2 3">
    <name type="scientific">Thalassoglobus neptunius</name>
    <dbReference type="NCBI Taxonomy" id="1938619"/>
    <lineage>
        <taxon>Bacteria</taxon>
        <taxon>Pseudomonadati</taxon>
        <taxon>Planctomycetota</taxon>
        <taxon>Planctomycetia</taxon>
        <taxon>Planctomycetales</taxon>
        <taxon>Planctomycetaceae</taxon>
        <taxon>Thalassoglobus</taxon>
    </lineage>
</organism>
<feature type="compositionally biased region" description="Basic and acidic residues" evidence="1">
    <location>
        <begin position="66"/>
        <end position="75"/>
    </location>
</feature>
<comment type="caution">
    <text evidence="2">The sequence shown here is derived from an EMBL/GenBank/DDBJ whole genome shotgun (WGS) entry which is preliminary data.</text>
</comment>
<protein>
    <submittedName>
        <fullName evidence="2">Uncharacterized protein</fullName>
    </submittedName>
</protein>
<sequence>MTRVASQLQRYSAIAAFAMLLAVQWVHSPFHHLAEISGEAASSELASCHFHSSTHVHVGQTHSHSHRESSRHDEAENTGATSPDECLGHLPEVADDTQDRSSQGTSSQGEQDHSEECELCDDLSKSLVNVALVGEPASSSVVVVDVLPSEMDYDSPIRFSWSARGPPSLV</sequence>
<dbReference type="EMBL" id="SIHI01000001">
    <property type="protein sequence ID" value="TWT58817.1"/>
    <property type="molecule type" value="Genomic_DNA"/>
</dbReference>
<dbReference type="RefSeq" id="WP_146509475.1">
    <property type="nucleotide sequence ID" value="NZ_SIHI01000001.1"/>
</dbReference>
<accession>A0A5C5X6S6</accession>
<reference evidence="2 3" key="1">
    <citation type="submission" date="2019-02" db="EMBL/GenBank/DDBJ databases">
        <title>Deep-cultivation of Planctomycetes and their phenomic and genomic characterization uncovers novel biology.</title>
        <authorList>
            <person name="Wiegand S."/>
            <person name="Jogler M."/>
            <person name="Boedeker C."/>
            <person name="Pinto D."/>
            <person name="Vollmers J."/>
            <person name="Rivas-Marin E."/>
            <person name="Kohn T."/>
            <person name="Peeters S.H."/>
            <person name="Heuer A."/>
            <person name="Rast P."/>
            <person name="Oberbeckmann S."/>
            <person name="Bunk B."/>
            <person name="Jeske O."/>
            <person name="Meyerdierks A."/>
            <person name="Storesund J.E."/>
            <person name="Kallscheuer N."/>
            <person name="Luecker S."/>
            <person name="Lage O.M."/>
            <person name="Pohl T."/>
            <person name="Merkel B.J."/>
            <person name="Hornburger P."/>
            <person name="Mueller R.-W."/>
            <person name="Bruemmer F."/>
            <person name="Labrenz M."/>
            <person name="Spormann A.M."/>
            <person name="Op Den Camp H."/>
            <person name="Overmann J."/>
            <person name="Amann R."/>
            <person name="Jetten M.S.M."/>
            <person name="Mascher T."/>
            <person name="Medema M.H."/>
            <person name="Devos D.P."/>
            <person name="Kaster A.-K."/>
            <person name="Ovreas L."/>
            <person name="Rohde M."/>
            <person name="Galperin M.Y."/>
            <person name="Jogler C."/>
        </authorList>
    </citation>
    <scope>NUCLEOTIDE SEQUENCE [LARGE SCALE GENOMIC DNA]</scope>
    <source>
        <strain evidence="2 3">KOR42</strain>
    </source>
</reference>
<evidence type="ECO:0000313" key="3">
    <source>
        <dbReference type="Proteomes" id="UP000317243"/>
    </source>
</evidence>
<gene>
    <name evidence="2" type="ORF">KOR42_22030</name>
</gene>
<dbReference type="Proteomes" id="UP000317243">
    <property type="component" value="Unassembled WGS sequence"/>
</dbReference>
<feature type="compositionally biased region" description="Polar residues" evidence="1">
    <location>
        <begin position="100"/>
        <end position="109"/>
    </location>
</feature>
<keyword evidence="3" id="KW-1185">Reference proteome</keyword>
<evidence type="ECO:0000256" key="1">
    <source>
        <dbReference type="SAM" id="MobiDB-lite"/>
    </source>
</evidence>
<evidence type="ECO:0000313" key="2">
    <source>
        <dbReference type="EMBL" id="TWT58817.1"/>
    </source>
</evidence>
<proteinExistence type="predicted"/>
<dbReference type="AlphaFoldDB" id="A0A5C5X6S6"/>
<name>A0A5C5X6S6_9PLAN</name>